<dbReference type="FunFam" id="3.40.50.980:FF:000001">
    <property type="entry name" value="Non-ribosomal peptide synthetase"/>
    <property type="match status" value="2"/>
</dbReference>
<feature type="domain" description="Carrier" evidence="8">
    <location>
        <begin position="1738"/>
        <end position="1812"/>
    </location>
</feature>
<evidence type="ECO:0000256" key="2">
    <source>
        <dbReference type="ARBA" id="ARBA00006432"/>
    </source>
</evidence>
<dbReference type="FunFam" id="2.30.38.10:FF:000001">
    <property type="entry name" value="Non-ribosomal peptide synthetase PvdI"/>
    <property type="match status" value="2"/>
</dbReference>
<dbReference type="GO" id="GO:0003824">
    <property type="term" value="F:catalytic activity"/>
    <property type="evidence" value="ECO:0007669"/>
    <property type="project" value="InterPro"/>
</dbReference>
<evidence type="ECO:0000259" key="8">
    <source>
        <dbReference type="PROSITE" id="PS50075"/>
    </source>
</evidence>
<keyword evidence="5" id="KW-0677">Repeat</keyword>
<feature type="domain" description="Carrier" evidence="8">
    <location>
        <begin position="2772"/>
        <end position="2847"/>
    </location>
</feature>
<reference evidence="9 10" key="1">
    <citation type="submission" date="2020-08" db="EMBL/GenBank/DDBJ databases">
        <title>A novel species.</title>
        <authorList>
            <person name="Gao J."/>
        </authorList>
    </citation>
    <scope>NUCLEOTIDE SEQUENCE [LARGE SCALE GENOMIC DNA]</scope>
    <source>
        <strain evidence="9 10">CRXT-G-22</strain>
    </source>
</reference>
<name>A0A7H0IQN5_9ACTN</name>
<proteinExistence type="inferred from homology"/>
<dbReference type="Gene3D" id="3.30.300.30">
    <property type="match status" value="2"/>
</dbReference>
<keyword evidence="3" id="KW-0596">Phosphopantetheine</keyword>
<dbReference type="InterPro" id="IPR045851">
    <property type="entry name" value="AMP-bd_C_sf"/>
</dbReference>
<evidence type="ECO:0000313" key="10">
    <source>
        <dbReference type="Proteomes" id="UP000516052"/>
    </source>
</evidence>
<sequence>MSERVRVVPSARLTEVARRRGLGVESVARGMWALLLGALLGRRDVVFGDVSPEGTVPVRVRLDPAEPLAALVRRVEEDRERAHRTSGADLEPEAGYLFATCVEAGDASPQFELTYRPGPLEGHAVEALGDRLRQVLDAFAHDPDLPTGRLDVLSARERQRVLRTWNDTAVDVVTSTLPELFEAQARRTPDAVALVSGDERLTYAQVDARANRLAGHLIALGVTPDTAVAVLMRRSPDLVVALLGVVKAGGHYVPLDSRAPLARHRMVVEDTASRVLLTDSGHAARAADVTDGSPVPVLVVDRAADGTGTAPEVRHHPDRLAYVMFTSGSTGRPKGVAVTHRNVVALVRDRRFDAETYARVLFQSPHSFDASTVELWVPLLTGGQVIVAPDGVPSAHDIEALHRRHAVTATVLPSGLFRMLAQERPQCFTGTRQILTGGDVVSPAAVARVLDHHPDARVLTTYGPTEATVLATAQIIDRDVLGRGGALPVGAPMDNTRLYVLDAFLRPVPPGVTGELYIAGAGLARGYLNRPGLTAERFVACPYSPAGGRMYRTGDLVRWNPDGTLAFAGRADQQVKIRGFRIEPGEIESALTGCPGVREAVVTVHTDTSGVKHLTAYVTAEPGGVVEPGEVQKFVAGVLPEYMVPAAVVVLESLPLTVNGKVDRSALPVPDFGAAVSGGEPRSERERTLCALFADVLALPRVGIDDSFFDLGGDSIVSIQLVARARRAGLVFTPRDVFHCRTVAALADTARDLEDPTSDGEPAAPGLLADVELEAGWEGVEEVWPLTPLQEGLLFHALYDERAGVDVYVIQTAFAVEGVVDTGRLRAACASLLARHANVRAGFGRLASGRAVQVIASAVEVPLTEHDLTGLPESRREAEVRRLLEEDRSRRFDMASAPLLRLTVIHLTPERSVLVLSAHHILWDGWSMPLVLGELFELYARGGDAGGLAPVVPFRGFLEWLRDADHAGATQAWREALAGLEEPCLLAPEGAGADIAAVPARVHVSLSAEATGRLVAAARERDLTLNSVVRGVWGVLLGAVLGRSDVVFGATVSGRPPEVAGVESVIGLCVNTVPVRVRLDPAESLTALAARVQEEQSRLQPHQFLGLTDIQRETGVGDLFDTTVVFQNLPGFARGVSGVFGDVRVTPLDGDGYTAAGSHYPLTLVVTPGERLGIELIHRPDVLDEETAGRLGARLLLLLEAFAAAPDTLVSRLDVLLAGERAQVLTEWNDTATDLPSTTLTALFEAQVARTPDAEAVLSGARRVTYAELNARANRLARHLADGGVGCEDRVAVAVPRTVDLLVAILGVLKSGAAYVPLDLEHPDERIAYTLADSAPTVIVTTTRAAGRFGDLPVLSLDDMADLRGRPAEDLRDAERVRPFGSAHPAYVIYTSGSTGRPKGVVVTHDSACRINLDVAARYRIGLGDRCLAALSVGFDVSVFELFSPLVRGATVVLADEEDRQDPERLQGLLRRHAVTVAYLSPALLPYFDTGRLPALRLVSTGSEAFSGDLVDQWAGPHREFWNSYGPAETTVTSTVMRCLPPSRGLRPPIGTPIADTRVYVLDGFLRPVPPGTTGELYIAGRGLARGFWRRPALTAQRFVACPFGDGERMYRTGDVVRQRADGALEFVGRTDDQVKIRGYRIEPGEVEAALARHPSVARALVVVREDTPGVKRLVGYVVPGAVVEPGELRTFVAGVLPEYMVPAAVVVVESLPLTVNGKVDRSALPVPDFGAAVSGGEPRSERERTLCALFADVLALPRVGIDDSFFDLGGDSIVSIQLVARARRAGLVFTPRDVFHCRTVAALADTARSSSALVAEDAEAAVGTVPASPIMHWLREQGGPLDGFNQSKLVEVPPAPGPAPLVTAVRAVLDRHDALRARLETDADGAWTLRVPPRGAGSAGELVRRIPTAGLSGADVERLVASESLAARDRLAPLDGVMLQVVWFDAGPARPGLLLVMAHHLVVDGVSWRILLPDLRSAWQAATRGEPVVLDPVPTSLRTWNRALARAATDPGRTGELPLWTGVLDKGGELLPALALDPAVDTVATSTTLTLTLPPEVTADVLTTVPAAFHAEVNDVLLAALCLAATRWRRTRPGGTPGTGLLIDLEGHGREQQFVEGVDLSRTVGWFTSQYPVLIDAGLPDGDAAGPRALGRAVKTVKEQLRAIPDHGIGYGLLRHLNPETAGAFTGLAAPQLAFNYLGRFTTGEQGDDGSWREAAESAAVVGGTEPGRPLSHPVTVTALAQETPEGPCLTAIWTWSAGLREAGIDELATAWFEALGALAACAAEPGAGGLTPSDVPLVEVGLDELEELEARWAGVADVWPLTPLQEGLLFHALYDERAGVDVYAVQTTFVVEGGVDTGALRAACAALLARHASLRVGFGRLRSGRAVQVVVESAEVPLTEWDLRGRPGAERWGEVERLLERDRSRRFDMADAPLIRLMAIRLDEERSVLVLSAHHILWDGWSMPLVLGELFELYARGGDGSGLAPVVPFRGFLEWLRGADRAGAAQAWRQALSGLEPCLLVPGGAGADIAVIPGCVRMSLPVEVSGRLADVARGRGLTLNSVVQGAWGVVLGAVLGRRDVVFGATVSGRPPELAGVESIVGLCITAVPVRVRVDPAGSLVDLAARVQEEQAALQANQFLGLPGVQRALGARELFDTMTVFQNYPGASDALDEERTGLRISSVRTHDVYHHSVTLRALPGDALRFELAYRADLLERRTAEALGERLTSLLTAFAADPDAPLGGFAPSGALPLRPAGRARPAPDPTPAAPDDDTVARLESLLSAYVDELLGPGTALTDDLFARGLDSLLALRLAGRVRAGTGAEVSVRELFENPTVAGLARHLGARKPTT</sequence>
<dbReference type="GO" id="GO:0043041">
    <property type="term" value="P:amino acid activation for nonribosomal peptide biosynthetic process"/>
    <property type="evidence" value="ECO:0007669"/>
    <property type="project" value="TreeGrafter"/>
</dbReference>
<dbReference type="GO" id="GO:0005737">
    <property type="term" value="C:cytoplasm"/>
    <property type="evidence" value="ECO:0007669"/>
    <property type="project" value="TreeGrafter"/>
</dbReference>
<dbReference type="InterPro" id="IPR036736">
    <property type="entry name" value="ACP-like_sf"/>
</dbReference>
<dbReference type="SMART" id="SM00823">
    <property type="entry name" value="PKS_PP"/>
    <property type="match status" value="3"/>
</dbReference>
<dbReference type="EMBL" id="CP060828">
    <property type="protein sequence ID" value="QNP75101.1"/>
    <property type="molecule type" value="Genomic_DNA"/>
</dbReference>
<dbReference type="GO" id="GO:0017000">
    <property type="term" value="P:antibiotic biosynthetic process"/>
    <property type="evidence" value="ECO:0007669"/>
    <property type="project" value="UniProtKB-KW"/>
</dbReference>
<dbReference type="CDD" id="cd12117">
    <property type="entry name" value="A_NRPS_Srf_like"/>
    <property type="match status" value="1"/>
</dbReference>
<evidence type="ECO:0000256" key="5">
    <source>
        <dbReference type="ARBA" id="ARBA00022737"/>
    </source>
</evidence>
<dbReference type="KEGG" id="sroi:IAG44_40640"/>
<dbReference type="GO" id="GO:0008610">
    <property type="term" value="P:lipid biosynthetic process"/>
    <property type="evidence" value="ECO:0007669"/>
    <property type="project" value="UniProtKB-ARBA"/>
</dbReference>
<dbReference type="PROSITE" id="PS50075">
    <property type="entry name" value="CARRIER"/>
    <property type="match status" value="3"/>
</dbReference>
<dbReference type="FunFam" id="3.30.300.30:FF:000010">
    <property type="entry name" value="Enterobactin synthetase component F"/>
    <property type="match status" value="2"/>
</dbReference>
<dbReference type="CDD" id="cd05930">
    <property type="entry name" value="A_NRPS"/>
    <property type="match status" value="1"/>
</dbReference>
<feature type="domain" description="Carrier" evidence="8">
    <location>
        <begin position="680"/>
        <end position="754"/>
    </location>
</feature>
<dbReference type="Gene3D" id="3.40.50.12780">
    <property type="entry name" value="N-terminal domain of ligase-like"/>
    <property type="match status" value="1"/>
</dbReference>
<dbReference type="PANTHER" id="PTHR45527">
    <property type="entry name" value="NONRIBOSOMAL PEPTIDE SYNTHETASE"/>
    <property type="match status" value="1"/>
</dbReference>
<dbReference type="InterPro" id="IPR010071">
    <property type="entry name" value="AA_adenyl_dom"/>
</dbReference>
<dbReference type="Gene3D" id="3.30.559.10">
    <property type="entry name" value="Chloramphenicol acetyltransferase-like domain"/>
    <property type="match status" value="3"/>
</dbReference>
<keyword evidence="4" id="KW-0597">Phosphoprotein</keyword>
<feature type="region of interest" description="Disordered" evidence="7">
    <location>
        <begin position="2746"/>
        <end position="2772"/>
    </location>
</feature>
<evidence type="ECO:0000256" key="6">
    <source>
        <dbReference type="ARBA" id="ARBA00023194"/>
    </source>
</evidence>
<dbReference type="FunFam" id="1.10.1200.10:FF:000005">
    <property type="entry name" value="Nonribosomal peptide synthetase 1"/>
    <property type="match status" value="2"/>
</dbReference>
<dbReference type="InterPro" id="IPR000873">
    <property type="entry name" value="AMP-dep_synth/lig_dom"/>
</dbReference>
<dbReference type="Proteomes" id="UP000516052">
    <property type="component" value="Chromosome"/>
</dbReference>
<protein>
    <submittedName>
        <fullName evidence="9">Amino acid adenylation domain-containing protein</fullName>
    </submittedName>
</protein>
<dbReference type="NCBIfam" id="NF003417">
    <property type="entry name" value="PRK04813.1"/>
    <property type="match status" value="2"/>
</dbReference>
<feature type="compositionally biased region" description="Low complexity" evidence="7">
    <location>
        <begin position="2749"/>
        <end position="2760"/>
    </location>
</feature>
<dbReference type="Pfam" id="PF13193">
    <property type="entry name" value="AMP-binding_C"/>
    <property type="match status" value="2"/>
</dbReference>
<dbReference type="PROSITE" id="PS00455">
    <property type="entry name" value="AMP_BINDING"/>
    <property type="match status" value="2"/>
</dbReference>
<dbReference type="GO" id="GO:0031177">
    <property type="term" value="F:phosphopantetheine binding"/>
    <property type="evidence" value="ECO:0007669"/>
    <property type="project" value="InterPro"/>
</dbReference>
<evidence type="ECO:0000256" key="7">
    <source>
        <dbReference type="SAM" id="MobiDB-lite"/>
    </source>
</evidence>
<dbReference type="SUPFAM" id="SSF56801">
    <property type="entry name" value="Acetyl-CoA synthetase-like"/>
    <property type="match status" value="2"/>
</dbReference>
<dbReference type="InterPro" id="IPR010060">
    <property type="entry name" value="NRPS_synth"/>
</dbReference>
<dbReference type="Pfam" id="PF00668">
    <property type="entry name" value="Condensation"/>
    <property type="match status" value="3"/>
</dbReference>
<evidence type="ECO:0000313" key="9">
    <source>
        <dbReference type="EMBL" id="QNP75101.1"/>
    </source>
</evidence>
<comment type="cofactor">
    <cofactor evidence="1">
        <name>pantetheine 4'-phosphate</name>
        <dbReference type="ChEBI" id="CHEBI:47942"/>
    </cofactor>
</comment>
<dbReference type="InterPro" id="IPR020806">
    <property type="entry name" value="PKS_PP-bd"/>
</dbReference>
<gene>
    <name evidence="9" type="ORF">IAG44_40640</name>
</gene>
<dbReference type="RefSeq" id="WP_187752022.1">
    <property type="nucleotide sequence ID" value="NZ_CP060828.1"/>
</dbReference>
<dbReference type="Gene3D" id="1.10.1200.10">
    <property type="entry name" value="ACP-like"/>
    <property type="match status" value="3"/>
</dbReference>
<dbReference type="CDD" id="cd19543">
    <property type="entry name" value="DCL_NRPS"/>
    <property type="match status" value="2"/>
</dbReference>
<dbReference type="InterPro" id="IPR042099">
    <property type="entry name" value="ANL_N_sf"/>
</dbReference>
<dbReference type="Gene3D" id="3.30.559.30">
    <property type="entry name" value="Nonribosomal peptide synthetase, condensation domain"/>
    <property type="match status" value="4"/>
</dbReference>
<keyword evidence="10" id="KW-1185">Reference proteome</keyword>
<dbReference type="NCBIfam" id="TIGR01720">
    <property type="entry name" value="NRPS-para261"/>
    <property type="match status" value="1"/>
</dbReference>
<dbReference type="FunFam" id="3.40.50.12780:FF:000012">
    <property type="entry name" value="Non-ribosomal peptide synthetase"/>
    <property type="match status" value="2"/>
</dbReference>
<dbReference type="Gene3D" id="2.30.38.10">
    <property type="entry name" value="Luciferase, Domain 3"/>
    <property type="match status" value="1"/>
</dbReference>
<organism evidence="9 10">
    <name type="scientific">Streptomyces roseirectus</name>
    <dbReference type="NCBI Taxonomy" id="2768066"/>
    <lineage>
        <taxon>Bacteria</taxon>
        <taxon>Bacillati</taxon>
        <taxon>Actinomycetota</taxon>
        <taxon>Actinomycetes</taxon>
        <taxon>Kitasatosporales</taxon>
        <taxon>Streptomycetaceae</taxon>
        <taxon>Streptomyces</taxon>
    </lineage>
</organism>
<dbReference type="PROSITE" id="PS00012">
    <property type="entry name" value="PHOSPHOPANTETHEINE"/>
    <property type="match status" value="2"/>
</dbReference>
<dbReference type="GO" id="GO:0044550">
    <property type="term" value="P:secondary metabolite biosynthetic process"/>
    <property type="evidence" value="ECO:0007669"/>
    <property type="project" value="UniProtKB-ARBA"/>
</dbReference>
<dbReference type="InterPro" id="IPR009081">
    <property type="entry name" value="PP-bd_ACP"/>
</dbReference>
<dbReference type="Gene3D" id="3.40.50.980">
    <property type="match status" value="2"/>
</dbReference>
<dbReference type="Pfam" id="PF00501">
    <property type="entry name" value="AMP-binding"/>
    <property type="match status" value="2"/>
</dbReference>
<dbReference type="InterPro" id="IPR001242">
    <property type="entry name" value="Condensation_dom"/>
</dbReference>
<dbReference type="PANTHER" id="PTHR45527:SF1">
    <property type="entry name" value="FATTY ACID SYNTHASE"/>
    <property type="match status" value="1"/>
</dbReference>
<dbReference type="InterPro" id="IPR025110">
    <property type="entry name" value="AMP-bd_C"/>
</dbReference>
<dbReference type="SUPFAM" id="SSF47336">
    <property type="entry name" value="ACP-like"/>
    <property type="match status" value="3"/>
</dbReference>
<dbReference type="InterPro" id="IPR006162">
    <property type="entry name" value="Ppantetheine_attach_site"/>
</dbReference>
<dbReference type="InterPro" id="IPR023213">
    <property type="entry name" value="CAT-like_dom_sf"/>
</dbReference>
<keyword evidence="6" id="KW-0045">Antibiotic biosynthesis</keyword>
<accession>A0A7H0IQN5</accession>
<evidence type="ECO:0000256" key="3">
    <source>
        <dbReference type="ARBA" id="ARBA00022450"/>
    </source>
</evidence>
<dbReference type="SUPFAM" id="SSF52777">
    <property type="entry name" value="CoA-dependent acyltransferases"/>
    <property type="match status" value="7"/>
</dbReference>
<dbReference type="InterPro" id="IPR020845">
    <property type="entry name" value="AMP-binding_CS"/>
</dbReference>
<evidence type="ECO:0000256" key="4">
    <source>
        <dbReference type="ARBA" id="ARBA00022553"/>
    </source>
</evidence>
<dbReference type="NCBIfam" id="TIGR01733">
    <property type="entry name" value="AA-adenyl-dom"/>
    <property type="match status" value="2"/>
</dbReference>
<dbReference type="Pfam" id="PF00550">
    <property type="entry name" value="PP-binding"/>
    <property type="match status" value="3"/>
</dbReference>
<comment type="similarity">
    <text evidence="2">Belongs to the ATP-dependent AMP-binding enzyme family.</text>
</comment>
<evidence type="ECO:0000256" key="1">
    <source>
        <dbReference type="ARBA" id="ARBA00001957"/>
    </source>
</evidence>